<sequence length="692" mass="76268">MNNYRTGDIRNIAVLGGSGSGKTTLVEAAAFAGENKNYLGSIAQGNTVSDYDSEERSRGFSIHLSVVPVEWNGYKINFLDAPGALDFEGERESAASAADAAVIVINARKGIDAGTCAAWKLCDRYKLPRVIFVTGMDDDTASYREIVEELTKLYGGKIAPFHMPIRQDQRLIGYADITKMRARKFTGIGKYEDFEIPDYCMENLNKFKGILDEAVASVDEDNMEKYFSGEEFTQQEKDSALRADCTDGSIVPVTMGSGLHVHGVYMLLDVITKYFPSPFFTKTGINVYDNELFDCIYDEKDFLAAQVFKTVSDPYLGKYSFVKVYSGTLKADSMIFNPSYDMETKIGRIYKVCGKEYTPVDSIVAGDIGAIPKLNGFSTGDTISTKVKPIKLDTIEFAVPYTVKRIVVDNKQNEEKLSQALVKIMEEDRTVHCENDTENGQRLIKGIGEQQLEIIVARLENQYKIPQVQLTAPKVGYKETICAEATARCRYKKQSGGHGQFAEVQITFSPSGNREKDYVFETAVVGGAVSKNYFPAVEKGIAESVKTGLLAGYPVVGLKAVLTDGAEHPVDSSENAFKMAAVMAYKEAYLKASPIILEPIAQVKIFAPSVYAGDISNDLKTRRARVLGMMPAEDGTSYIEADVPVAELEGYMAKLRSITEGYGTFAYEFARYGHAPQNVVEKLSAEYQKNNG</sequence>
<dbReference type="PANTHER" id="PTHR43261">
    <property type="entry name" value="TRANSLATION ELONGATION FACTOR G-RELATED"/>
    <property type="match status" value="1"/>
</dbReference>
<dbReference type="InterPro" id="IPR009000">
    <property type="entry name" value="Transl_B-barrel_sf"/>
</dbReference>
<dbReference type="Pfam" id="PF00009">
    <property type="entry name" value="GTP_EFTU"/>
    <property type="match status" value="1"/>
</dbReference>
<dbReference type="SUPFAM" id="SSF52540">
    <property type="entry name" value="P-loop containing nucleoside triphosphate hydrolases"/>
    <property type="match status" value="1"/>
</dbReference>
<dbReference type="SMART" id="SM00838">
    <property type="entry name" value="EFG_C"/>
    <property type="match status" value="1"/>
</dbReference>
<gene>
    <name evidence="4" type="ORF">WMO37_02395</name>
</gene>
<dbReference type="Gene3D" id="3.30.230.10">
    <property type="match status" value="1"/>
</dbReference>
<dbReference type="InterPro" id="IPR005517">
    <property type="entry name" value="Transl_elong_EFG/EF2_IV"/>
</dbReference>
<organism evidence="4 5">
    <name type="scientific">Lachnospira intestinalis</name>
    <dbReference type="NCBI Taxonomy" id="3133158"/>
    <lineage>
        <taxon>Bacteria</taxon>
        <taxon>Bacillati</taxon>
        <taxon>Bacillota</taxon>
        <taxon>Clostridia</taxon>
        <taxon>Lachnospirales</taxon>
        <taxon>Lachnospiraceae</taxon>
        <taxon>Lachnospira</taxon>
    </lineage>
</organism>
<accession>A0ABV1H389</accession>
<dbReference type="Gene3D" id="3.30.70.870">
    <property type="entry name" value="Elongation Factor G (Translational Gtpase), domain 3"/>
    <property type="match status" value="1"/>
</dbReference>
<dbReference type="InterPro" id="IPR053905">
    <property type="entry name" value="EF-G-like_DII"/>
</dbReference>
<dbReference type="PROSITE" id="PS51722">
    <property type="entry name" value="G_TR_2"/>
    <property type="match status" value="1"/>
</dbReference>
<dbReference type="Gene3D" id="3.40.50.300">
    <property type="entry name" value="P-loop containing nucleotide triphosphate hydrolases"/>
    <property type="match status" value="1"/>
</dbReference>
<dbReference type="Pfam" id="PF00679">
    <property type="entry name" value="EFG_C"/>
    <property type="match status" value="1"/>
</dbReference>
<dbReference type="PRINTS" id="PR00315">
    <property type="entry name" value="ELONGATNFCT"/>
</dbReference>
<dbReference type="GO" id="GO:0003746">
    <property type="term" value="F:translation elongation factor activity"/>
    <property type="evidence" value="ECO:0007669"/>
    <property type="project" value="UniProtKB-KW"/>
</dbReference>
<evidence type="ECO:0000313" key="4">
    <source>
        <dbReference type="EMBL" id="MEQ2553862.1"/>
    </source>
</evidence>
<dbReference type="InterPro" id="IPR027417">
    <property type="entry name" value="P-loop_NTPase"/>
</dbReference>
<dbReference type="SUPFAM" id="SSF54980">
    <property type="entry name" value="EF-G C-terminal domain-like"/>
    <property type="match status" value="2"/>
</dbReference>
<evidence type="ECO:0000256" key="1">
    <source>
        <dbReference type="ARBA" id="ARBA00022741"/>
    </source>
</evidence>
<dbReference type="Gene3D" id="3.30.70.240">
    <property type="match status" value="1"/>
</dbReference>
<dbReference type="InterPro" id="IPR041095">
    <property type="entry name" value="EFG_II"/>
</dbReference>
<dbReference type="InterPro" id="IPR035649">
    <property type="entry name" value="EFG_V"/>
</dbReference>
<dbReference type="Pfam" id="PF03764">
    <property type="entry name" value="EFG_IV"/>
    <property type="match status" value="1"/>
</dbReference>
<dbReference type="CDD" id="cd03713">
    <property type="entry name" value="EFG_mtEFG_C"/>
    <property type="match status" value="1"/>
</dbReference>
<dbReference type="SUPFAM" id="SSF54211">
    <property type="entry name" value="Ribosomal protein S5 domain 2-like"/>
    <property type="match status" value="1"/>
</dbReference>
<name>A0ABV1H389_9FIRM</name>
<keyword evidence="2" id="KW-0342">GTP-binding</keyword>
<dbReference type="InterPro" id="IPR000640">
    <property type="entry name" value="EFG_V-like"/>
</dbReference>
<dbReference type="Proteomes" id="UP001546774">
    <property type="component" value="Unassembled WGS sequence"/>
</dbReference>
<dbReference type="EMBL" id="JBBMFS010000002">
    <property type="protein sequence ID" value="MEQ2553862.1"/>
    <property type="molecule type" value="Genomic_DNA"/>
</dbReference>
<feature type="domain" description="Tr-type G" evidence="3">
    <location>
        <begin position="7"/>
        <end position="279"/>
    </location>
</feature>
<dbReference type="Gene3D" id="2.40.30.10">
    <property type="entry name" value="Translation factors"/>
    <property type="match status" value="1"/>
</dbReference>
<dbReference type="NCBIfam" id="NF009381">
    <property type="entry name" value="PRK12740.1-5"/>
    <property type="match status" value="1"/>
</dbReference>
<evidence type="ECO:0000313" key="5">
    <source>
        <dbReference type="Proteomes" id="UP001546774"/>
    </source>
</evidence>
<evidence type="ECO:0000259" key="3">
    <source>
        <dbReference type="PROSITE" id="PS51722"/>
    </source>
</evidence>
<dbReference type="SUPFAM" id="SSF50447">
    <property type="entry name" value="Translation proteins"/>
    <property type="match status" value="1"/>
</dbReference>
<keyword evidence="1" id="KW-0547">Nucleotide-binding</keyword>
<dbReference type="CDD" id="cd01434">
    <property type="entry name" value="EFG_mtEFG1_IV"/>
    <property type="match status" value="1"/>
</dbReference>
<comment type="caution">
    <text evidence="4">The sequence shown here is derived from an EMBL/GenBank/DDBJ whole genome shotgun (WGS) entry which is preliminary data.</text>
</comment>
<keyword evidence="4" id="KW-0648">Protein biosynthesis</keyword>
<dbReference type="SMART" id="SM00889">
    <property type="entry name" value="EFG_IV"/>
    <property type="match status" value="1"/>
</dbReference>
<dbReference type="InterPro" id="IPR035647">
    <property type="entry name" value="EFG_III/V"/>
</dbReference>
<dbReference type="Pfam" id="PF14492">
    <property type="entry name" value="EFG_III"/>
    <property type="match status" value="1"/>
</dbReference>
<evidence type="ECO:0000256" key="2">
    <source>
        <dbReference type="ARBA" id="ARBA00023134"/>
    </source>
</evidence>
<dbReference type="InterPro" id="IPR000795">
    <property type="entry name" value="T_Tr_GTP-bd_dom"/>
</dbReference>
<proteinExistence type="predicted"/>
<reference evidence="4" key="1">
    <citation type="submission" date="2024-03" db="EMBL/GenBank/DDBJ databases">
        <title>Human intestinal bacterial collection.</title>
        <authorList>
            <person name="Pauvert C."/>
            <person name="Hitch T.C.A."/>
            <person name="Clavel T."/>
        </authorList>
    </citation>
    <scope>NUCLEOTIDE SEQUENCE [LARGE SCALE GENOMIC DNA]</scope>
    <source>
        <strain evidence="4">CLA-AA-H89B</strain>
    </source>
</reference>
<dbReference type="PANTHER" id="PTHR43261:SF6">
    <property type="entry name" value="ELONGATION FACTOR G-LIKE PROTEIN"/>
    <property type="match status" value="1"/>
</dbReference>
<protein>
    <submittedName>
        <fullName evidence="4">Elongation factor G</fullName>
    </submittedName>
</protein>
<dbReference type="InterPro" id="IPR020568">
    <property type="entry name" value="Ribosomal_Su5_D2-typ_SF"/>
</dbReference>
<keyword evidence="5" id="KW-1185">Reference proteome</keyword>
<dbReference type="InterPro" id="IPR047872">
    <property type="entry name" value="EFG_IV"/>
</dbReference>
<dbReference type="InterPro" id="IPR014721">
    <property type="entry name" value="Ribsml_uS5_D2-typ_fold_subgr"/>
</dbReference>
<keyword evidence="4" id="KW-0251">Elongation factor</keyword>
<dbReference type="Pfam" id="PF22042">
    <property type="entry name" value="EF-G_D2"/>
    <property type="match status" value="1"/>
</dbReference>